<proteinExistence type="predicted"/>
<reference evidence="2" key="1">
    <citation type="journal article" date="2023" name="Mol. Plant Microbe Interact.">
        <title>Elucidating the Obligate Nature and Biological Capacity of an Invasive Fungal Corn Pathogen.</title>
        <authorList>
            <person name="MacCready J.S."/>
            <person name="Roggenkamp E.M."/>
            <person name="Gdanetz K."/>
            <person name="Chilvers M.I."/>
        </authorList>
    </citation>
    <scope>NUCLEOTIDE SEQUENCE</scope>
    <source>
        <strain evidence="2">PM02</strain>
    </source>
</reference>
<name>A0AAD9I6V8_9PEZI</name>
<evidence type="ECO:0000313" key="3">
    <source>
        <dbReference type="Proteomes" id="UP001217918"/>
    </source>
</evidence>
<dbReference type="AlphaFoldDB" id="A0AAD9I6V8"/>
<sequence length="238" mass="26811">MCSPTSNTTSSRQKQRGTTSIGEHVAQLHLPLRLPLRLPLLLPRQFKLPMTVYFVRPAIAYLMLITPDYVIPDEEFYTAQWVFIVLNNTPVQYPTADKELAGDEDIPGDKDVDADEDVDADYGNHWSLLVVNRCNKRAMHFDSKLLVQPNLKLEDMTAQGRSLLQTNHKDCGVIVCVLLHTLVSQLAGMNKGDKRGGKQQMRNLLRQLGEKQVRSGKWRLQLKAMMQKAADDALASEG</sequence>
<organism evidence="2 3">
    <name type="scientific">Phyllachora maydis</name>
    <dbReference type="NCBI Taxonomy" id="1825666"/>
    <lineage>
        <taxon>Eukaryota</taxon>
        <taxon>Fungi</taxon>
        <taxon>Dikarya</taxon>
        <taxon>Ascomycota</taxon>
        <taxon>Pezizomycotina</taxon>
        <taxon>Sordariomycetes</taxon>
        <taxon>Sordariomycetidae</taxon>
        <taxon>Phyllachorales</taxon>
        <taxon>Phyllachoraceae</taxon>
        <taxon>Phyllachora</taxon>
    </lineage>
</organism>
<keyword evidence="3" id="KW-1185">Reference proteome</keyword>
<evidence type="ECO:0000256" key="1">
    <source>
        <dbReference type="SAM" id="MobiDB-lite"/>
    </source>
</evidence>
<gene>
    <name evidence="2" type="ORF">P8C59_006503</name>
</gene>
<accession>A0AAD9I6V8</accession>
<dbReference type="Gene3D" id="3.40.395.10">
    <property type="entry name" value="Adenoviral Proteinase, Chain A"/>
    <property type="match status" value="1"/>
</dbReference>
<dbReference type="InterPro" id="IPR038765">
    <property type="entry name" value="Papain-like_cys_pep_sf"/>
</dbReference>
<protein>
    <recommendedName>
        <fullName evidence="4">Ubiquitin-like protease family profile domain-containing protein</fullName>
    </recommendedName>
</protein>
<dbReference type="EMBL" id="JAQQPM010000005">
    <property type="protein sequence ID" value="KAK2072131.1"/>
    <property type="molecule type" value="Genomic_DNA"/>
</dbReference>
<dbReference type="SUPFAM" id="SSF54001">
    <property type="entry name" value="Cysteine proteinases"/>
    <property type="match status" value="1"/>
</dbReference>
<feature type="region of interest" description="Disordered" evidence="1">
    <location>
        <begin position="1"/>
        <end position="21"/>
    </location>
</feature>
<dbReference type="Proteomes" id="UP001217918">
    <property type="component" value="Unassembled WGS sequence"/>
</dbReference>
<comment type="caution">
    <text evidence="2">The sequence shown here is derived from an EMBL/GenBank/DDBJ whole genome shotgun (WGS) entry which is preliminary data.</text>
</comment>
<evidence type="ECO:0008006" key="4">
    <source>
        <dbReference type="Google" id="ProtNLM"/>
    </source>
</evidence>
<evidence type="ECO:0000313" key="2">
    <source>
        <dbReference type="EMBL" id="KAK2072131.1"/>
    </source>
</evidence>